<keyword evidence="3" id="KW-1185">Reference proteome</keyword>
<evidence type="ECO:0000313" key="3">
    <source>
        <dbReference type="Proteomes" id="UP000257109"/>
    </source>
</evidence>
<sequence length="309" mass="30887">MRNNPAKVLLWHTSELPQLVARIRQNLVQPFRIQILTHNEGVIIKQKPRETVTALEPKGIFDQFPIEAGRVPIVVTVDVDELNGEGILERDGDSERGSEENLVGAPDEGGEVGGEGLVGLGTAVEGSEGVELAARDDAVTGDGGAVVDGAGAEVDPEVAMGGCEEGAGAFGDSGRGFGAGGVGVGVGFGVGVGIGGEVEEVEVNVGLGGVRVVFEEVVLDDLVDGGVRDMEEGGAEGGGGGEEGLGEEGCEGGRGGGGGGCGVEVEGVGEGESVRERREGGDEVEVGGGGGGKEGREEGGGVGREVAHQ</sequence>
<gene>
    <name evidence="2" type="ORF">CR513_56665</name>
</gene>
<dbReference type="Proteomes" id="UP000257109">
    <property type="component" value="Unassembled WGS sequence"/>
</dbReference>
<feature type="non-terminal residue" evidence="2">
    <location>
        <position position="1"/>
    </location>
</feature>
<feature type="compositionally biased region" description="Basic and acidic residues" evidence="1">
    <location>
        <begin position="87"/>
        <end position="99"/>
    </location>
</feature>
<feature type="non-terminal residue" evidence="2">
    <location>
        <position position="309"/>
    </location>
</feature>
<evidence type="ECO:0000256" key="1">
    <source>
        <dbReference type="SAM" id="MobiDB-lite"/>
    </source>
</evidence>
<accession>A0A371EFC5</accession>
<comment type="caution">
    <text evidence="2">The sequence shown here is derived from an EMBL/GenBank/DDBJ whole genome shotgun (WGS) entry which is preliminary data.</text>
</comment>
<feature type="region of interest" description="Disordered" evidence="1">
    <location>
        <begin position="226"/>
        <end position="309"/>
    </location>
</feature>
<protein>
    <submittedName>
        <fullName evidence="2">Uncharacterized protein</fullName>
    </submittedName>
</protein>
<dbReference type="EMBL" id="QJKJ01014242">
    <property type="protein sequence ID" value="RDX64745.1"/>
    <property type="molecule type" value="Genomic_DNA"/>
</dbReference>
<feature type="compositionally biased region" description="Basic and acidic residues" evidence="1">
    <location>
        <begin position="272"/>
        <end position="281"/>
    </location>
</feature>
<name>A0A371EFC5_MUCPR</name>
<reference evidence="2" key="1">
    <citation type="submission" date="2018-05" db="EMBL/GenBank/DDBJ databases">
        <title>Draft genome of Mucuna pruriens seed.</title>
        <authorList>
            <person name="Nnadi N.E."/>
            <person name="Vos R."/>
            <person name="Hasami M.H."/>
            <person name="Devisetty U.K."/>
            <person name="Aguiy J.C."/>
        </authorList>
    </citation>
    <scope>NUCLEOTIDE SEQUENCE [LARGE SCALE GENOMIC DNA]</scope>
    <source>
        <strain evidence="2">JCA_2017</strain>
    </source>
</reference>
<feature type="compositionally biased region" description="Basic and acidic residues" evidence="1">
    <location>
        <begin position="293"/>
        <end position="309"/>
    </location>
</feature>
<feature type="compositionally biased region" description="Gly residues" evidence="1">
    <location>
        <begin position="252"/>
        <end position="262"/>
    </location>
</feature>
<organism evidence="2 3">
    <name type="scientific">Mucuna pruriens</name>
    <name type="common">Velvet bean</name>
    <name type="synonym">Dolichos pruriens</name>
    <dbReference type="NCBI Taxonomy" id="157652"/>
    <lineage>
        <taxon>Eukaryota</taxon>
        <taxon>Viridiplantae</taxon>
        <taxon>Streptophyta</taxon>
        <taxon>Embryophyta</taxon>
        <taxon>Tracheophyta</taxon>
        <taxon>Spermatophyta</taxon>
        <taxon>Magnoliopsida</taxon>
        <taxon>eudicotyledons</taxon>
        <taxon>Gunneridae</taxon>
        <taxon>Pentapetalae</taxon>
        <taxon>rosids</taxon>
        <taxon>fabids</taxon>
        <taxon>Fabales</taxon>
        <taxon>Fabaceae</taxon>
        <taxon>Papilionoideae</taxon>
        <taxon>50 kb inversion clade</taxon>
        <taxon>NPAAA clade</taxon>
        <taxon>indigoferoid/millettioid clade</taxon>
        <taxon>Phaseoleae</taxon>
        <taxon>Mucuna</taxon>
    </lineage>
</organism>
<feature type="region of interest" description="Disordered" evidence="1">
    <location>
        <begin position="85"/>
        <end position="111"/>
    </location>
</feature>
<dbReference type="AlphaFoldDB" id="A0A371EFC5"/>
<proteinExistence type="predicted"/>
<evidence type="ECO:0000313" key="2">
    <source>
        <dbReference type="EMBL" id="RDX64745.1"/>
    </source>
</evidence>